<dbReference type="AlphaFoldDB" id="A0A0S4QDS3"/>
<dbReference type="Gene3D" id="3.30.450.20">
    <property type="entry name" value="PAS domain"/>
    <property type="match status" value="1"/>
</dbReference>
<dbReference type="InterPro" id="IPR000014">
    <property type="entry name" value="PAS"/>
</dbReference>
<dbReference type="InterPro" id="IPR035965">
    <property type="entry name" value="PAS-like_dom_sf"/>
</dbReference>
<sequence length="291" mass="30666">MPIDASQYTGVPATDYLLELVDLFDNSNIGIGVTGAGGAIRRANPAFRRLAGWPAVGQVEPSARALLGEQTWGRVTAAALDGRALHNLPVTFHRADGSTADALLDVNGEADGAALRLVARPAFRGSLPGPDGTAETDVRDWLGQCDRTDGAPLVEGLDEAGVTALTKELEDLFELLPVPLHGMARTAEVKRTNQIHLEFLGCPDEPTRFVGQNLLAIFAVEADLVALGASLTGVGAILNFPTTIRRLDGSELPMRVYSSTVTRGDDFVGTRCYLFFDDAADAPGGLAPAST</sequence>
<evidence type="ECO:0000313" key="3">
    <source>
        <dbReference type="Proteomes" id="UP000198802"/>
    </source>
</evidence>
<keyword evidence="3" id="KW-1185">Reference proteome</keyword>
<proteinExistence type="predicted"/>
<protein>
    <recommendedName>
        <fullName evidence="1">PAS domain-containing protein</fullName>
    </recommendedName>
</protein>
<evidence type="ECO:0000313" key="2">
    <source>
        <dbReference type="EMBL" id="CUU53559.1"/>
    </source>
</evidence>
<gene>
    <name evidence="2" type="ORF">Ga0074812_10157</name>
</gene>
<dbReference type="Proteomes" id="UP000198802">
    <property type="component" value="Unassembled WGS sequence"/>
</dbReference>
<feature type="domain" description="PAS" evidence="1">
    <location>
        <begin position="22"/>
        <end position="58"/>
    </location>
</feature>
<name>A0A0S4QDS3_9ACTN</name>
<accession>A0A0S4QDS3</accession>
<evidence type="ECO:0000259" key="1">
    <source>
        <dbReference type="Pfam" id="PF13188"/>
    </source>
</evidence>
<dbReference type="EMBL" id="FAOZ01000001">
    <property type="protein sequence ID" value="CUU53559.1"/>
    <property type="molecule type" value="Genomic_DNA"/>
</dbReference>
<dbReference type="RefSeq" id="WP_091270336.1">
    <property type="nucleotide sequence ID" value="NZ_FAOZ01000001.1"/>
</dbReference>
<organism evidence="2 3">
    <name type="scientific">Parafrankia irregularis</name>
    <dbReference type="NCBI Taxonomy" id="795642"/>
    <lineage>
        <taxon>Bacteria</taxon>
        <taxon>Bacillati</taxon>
        <taxon>Actinomycetota</taxon>
        <taxon>Actinomycetes</taxon>
        <taxon>Frankiales</taxon>
        <taxon>Frankiaceae</taxon>
        <taxon>Parafrankia</taxon>
    </lineage>
</organism>
<reference evidence="3" key="1">
    <citation type="submission" date="2015-11" db="EMBL/GenBank/DDBJ databases">
        <authorList>
            <person name="Varghese N."/>
        </authorList>
    </citation>
    <scope>NUCLEOTIDE SEQUENCE [LARGE SCALE GENOMIC DNA]</scope>
    <source>
        <strain evidence="3">DSM 45899</strain>
    </source>
</reference>
<dbReference type="Pfam" id="PF13188">
    <property type="entry name" value="PAS_8"/>
    <property type="match status" value="1"/>
</dbReference>
<dbReference type="SUPFAM" id="SSF55785">
    <property type="entry name" value="PYP-like sensor domain (PAS domain)"/>
    <property type="match status" value="2"/>
</dbReference>